<dbReference type="InterPro" id="IPR013670">
    <property type="entry name" value="EcoEI_R_C_dom"/>
</dbReference>
<proteinExistence type="predicted"/>
<gene>
    <name evidence="2" type="ORF">L0665_09260</name>
</gene>
<dbReference type="GO" id="GO:0003677">
    <property type="term" value="F:DNA binding"/>
    <property type="evidence" value="ECO:0007669"/>
    <property type="project" value="InterPro"/>
</dbReference>
<sequence>MKWLTIIKDHIGASVSIGPDDFEYNQLLMQKGGLFSAYQAFGDGLNGIMTELNEVLSA</sequence>
<reference evidence="2" key="1">
    <citation type="submission" date="2022-01" db="EMBL/GenBank/DDBJ databases">
        <title>Draft genome of Methanogenium marinum DSM 15558.</title>
        <authorList>
            <person name="Chen S.-C."/>
            <person name="You Y.-T."/>
        </authorList>
    </citation>
    <scope>NUCLEOTIDE SEQUENCE</scope>
    <source>
        <strain evidence="2">DSM 15558</strain>
    </source>
</reference>
<dbReference type="EMBL" id="JAKELO010000002">
    <property type="protein sequence ID" value="MDE4908794.1"/>
    <property type="molecule type" value="Genomic_DNA"/>
</dbReference>
<feature type="domain" description="EcoEI R protein C-terminal" evidence="1">
    <location>
        <begin position="1"/>
        <end position="56"/>
    </location>
</feature>
<dbReference type="AlphaFoldDB" id="A0A9Q4KU52"/>
<evidence type="ECO:0000313" key="2">
    <source>
        <dbReference type="EMBL" id="MDE4908794.1"/>
    </source>
</evidence>
<protein>
    <recommendedName>
        <fullName evidence="1">EcoEI R protein C-terminal domain-containing protein</fullName>
    </recommendedName>
</protein>
<comment type="caution">
    <text evidence="2">The sequence shown here is derived from an EMBL/GenBank/DDBJ whole genome shotgun (WGS) entry which is preliminary data.</text>
</comment>
<dbReference type="Pfam" id="PF08463">
    <property type="entry name" value="EcoEI_R_C"/>
    <property type="match status" value="1"/>
</dbReference>
<evidence type="ECO:0000259" key="1">
    <source>
        <dbReference type="Pfam" id="PF08463"/>
    </source>
</evidence>
<dbReference type="GO" id="GO:0006304">
    <property type="term" value="P:DNA modification"/>
    <property type="evidence" value="ECO:0007669"/>
    <property type="project" value="InterPro"/>
</dbReference>
<dbReference type="Proteomes" id="UP001143747">
    <property type="component" value="Unassembled WGS sequence"/>
</dbReference>
<dbReference type="GO" id="GO:0003824">
    <property type="term" value="F:catalytic activity"/>
    <property type="evidence" value="ECO:0007669"/>
    <property type="project" value="InterPro"/>
</dbReference>
<accession>A0A9Q4KU52</accession>
<dbReference type="RefSeq" id="WP_274925406.1">
    <property type="nucleotide sequence ID" value="NZ_JAKELO010000002.1"/>
</dbReference>
<name>A0A9Q4KU52_9EURY</name>
<keyword evidence="3" id="KW-1185">Reference proteome</keyword>
<organism evidence="2 3">
    <name type="scientific">Methanogenium marinum</name>
    <dbReference type="NCBI Taxonomy" id="348610"/>
    <lineage>
        <taxon>Archaea</taxon>
        <taxon>Methanobacteriati</taxon>
        <taxon>Methanobacteriota</taxon>
        <taxon>Stenosarchaea group</taxon>
        <taxon>Methanomicrobia</taxon>
        <taxon>Methanomicrobiales</taxon>
        <taxon>Methanomicrobiaceae</taxon>
        <taxon>Methanogenium</taxon>
    </lineage>
</organism>
<evidence type="ECO:0000313" key="3">
    <source>
        <dbReference type="Proteomes" id="UP001143747"/>
    </source>
</evidence>